<dbReference type="PANTHER" id="PTHR47852">
    <property type="entry name" value="OS06G0298400 PROTEIN"/>
    <property type="match status" value="1"/>
</dbReference>
<dbReference type="InterPro" id="IPR001202">
    <property type="entry name" value="WW_dom"/>
</dbReference>
<dbReference type="Proteomes" id="UP001178507">
    <property type="component" value="Unassembled WGS sequence"/>
</dbReference>
<sequence>MVADGREPIFDRRIKGQVTEWHGSYGWVSALEDIGPYYNGRLYLHRKDLRPGTEPELGRELDFMLYRDPKGLGCADAAAFDAEAEEAGAAVKEEESLPQGWKRVWSEEHREWYFWNNANKESRWTRPSEPPEEALPEGWQKVLDVETGQHYYWHQPTRVSSWEPPEAPSEAKATSDAGERSAKHARVANPVAQLVKQWGQQDAAESDMPETAPEAEEARDIHRRIPKRRCRRDGSSTGQRSMAPFTTGIGRQSSPLGSGPP</sequence>
<feature type="compositionally biased region" description="Basic residues" evidence="1">
    <location>
        <begin position="221"/>
        <end position="231"/>
    </location>
</feature>
<feature type="region of interest" description="Disordered" evidence="1">
    <location>
        <begin position="197"/>
        <end position="261"/>
    </location>
</feature>
<dbReference type="EMBL" id="CAUJNA010003738">
    <property type="protein sequence ID" value="CAJ1408908.1"/>
    <property type="molecule type" value="Genomic_DNA"/>
</dbReference>
<comment type="caution">
    <text evidence="3">The sequence shown here is derived from an EMBL/GenBank/DDBJ whole genome shotgun (WGS) entry which is preliminary data.</text>
</comment>
<gene>
    <name evidence="3" type="ORF">EVOR1521_LOCUS30129</name>
</gene>
<protein>
    <recommendedName>
        <fullName evidence="2">WW domain-containing protein</fullName>
    </recommendedName>
</protein>
<organism evidence="3 4">
    <name type="scientific">Effrenium voratum</name>
    <dbReference type="NCBI Taxonomy" id="2562239"/>
    <lineage>
        <taxon>Eukaryota</taxon>
        <taxon>Sar</taxon>
        <taxon>Alveolata</taxon>
        <taxon>Dinophyceae</taxon>
        <taxon>Suessiales</taxon>
        <taxon>Symbiodiniaceae</taxon>
        <taxon>Effrenium</taxon>
    </lineage>
</organism>
<evidence type="ECO:0000313" key="4">
    <source>
        <dbReference type="Proteomes" id="UP001178507"/>
    </source>
</evidence>
<feature type="domain" description="WW" evidence="2">
    <location>
        <begin position="133"/>
        <end position="167"/>
    </location>
</feature>
<dbReference type="CDD" id="cd00201">
    <property type="entry name" value="WW"/>
    <property type="match status" value="2"/>
</dbReference>
<dbReference type="PANTHER" id="PTHR47852:SF2">
    <property type="entry name" value="WW DOMAIN-CONTAINING PROTEIN"/>
    <property type="match status" value="1"/>
</dbReference>
<feature type="domain" description="WW" evidence="2">
    <location>
        <begin position="95"/>
        <end position="129"/>
    </location>
</feature>
<accession>A0AA36NM89</accession>
<dbReference type="AlphaFoldDB" id="A0AA36NM89"/>
<dbReference type="SMART" id="SM00456">
    <property type="entry name" value="WW"/>
    <property type="match status" value="2"/>
</dbReference>
<evidence type="ECO:0000256" key="1">
    <source>
        <dbReference type="SAM" id="MobiDB-lite"/>
    </source>
</evidence>
<dbReference type="InterPro" id="IPR036020">
    <property type="entry name" value="WW_dom_sf"/>
</dbReference>
<reference evidence="3" key="1">
    <citation type="submission" date="2023-08" db="EMBL/GenBank/DDBJ databases">
        <authorList>
            <person name="Chen Y."/>
            <person name="Shah S."/>
            <person name="Dougan E. K."/>
            <person name="Thang M."/>
            <person name="Chan C."/>
        </authorList>
    </citation>
    <scope>NUCLEOTIDE SEQUENCE</scope>
</reference>
<keyword evidence="4" id="KW-1185">Reference proteome</keyword>
<dbReference type="Gene3D" id="2.20.70.10">
    <property type="match status" value="2"/>
</dbReference>
<dbReference type="PROSITE" id="PS50020">
    <property type="entry name" value="WW_DOMAIN_2"/>
    <property type="match status" value="2"/>
</dbReference>
<proteinExistence type="predicted"/>
<dbReference type="Pfam" id="PF00397">
    <property type="entry name" value="WW"/>
    <property type="match status" value="2"/>
</dbReference>
<evidence type="ECO:0000259" key="2">
    <source>
        <dbReference type="PROSITE" id="PS50020"/>
    </source>
</evidence>
<evidence type="ECO:0000313" key="3">
    <source>
        <dbReference type="EMBL" id="CAJ1408908.1"/>
    </source>
</evidence>
<feature type="compositionally biased region" description="Acidic residues" evidence="1">
    <location>
        <begin position="204"/>
        <end position="217"/>
    </location>
</feature>
<dbReference type="SUPFAM" id="SSF51045">
    <property type="entry name" value="WW domain"/>
    <property type="match status" value="2"/>
</dbReference>
<dbReference type="PROSITE" id="PS01159">
    <property type="entry name" value="WW_DOMAIN_1"/>
    <property type="match status" value="2"/>
</dbReference>
<feature type="region of interest" description="Disordered" evidence="1">
    <location>
        <begin position="157"/>
        <end position="185"/>
    </location>
</feature>
<feature type="compositionally biased region" description="Polar residues" evidence="1">
    <location>
        <begin position="249"/>
        <end position="261"/>
    </location>
</feature>
<name>A0AA36NM89_9DINO</name>